<accession>A0A699QI74</accession>
<sequence length="290" mass="32524">KILPHLHLSSSFISYDLYVMEMISSTEEPMGKSKRVKRPVKKSTKAPAKGVVIRETPEMPLSKKKEKVDVTRGKGIELLSQVALTEDAQFEEIRRKSMRDFHKTHPSGSGTVTKTAPSFAKIKSSVTNERIGVKPGVPDVTEKESSKSEVESWGNDEDDSNKQDSSGEDSDQENNSDDDKTQSENENESDSEHETDKNESGSESDQDKNEEDIGDDEEVKDEFVKTPSNDFDDEDETKITDKAENDEDEEIDYTTSQLYDDVDIRLNEPVDNDKGFVQEEGIDAAMTNVQ</sequence>
<evidence type="ECO:0000256" key="1">
    <source>
        <dbReference type="SAM" id="MobiDB-lite"/>
    </source>
</evidence>
<feature type="region of interest" description="Disordered" evidence="1">
    <location>
        <begin position="96"/>
        <end position="249"/>
    </location>
</feature>
<feature type="compositionally biased region" description="Acidic residues" evidence="1">
    <location>
        <begin position="202"/>
        <end position="220"/>
    </location>
</feature>
<feature type="compositionally biased region" description="Basic and acidic residues" evidence="1">
    <location>
        <begin position="190"/>
        <end position="200"/>
    </location>
</feature>
<dbReference type="AlphaFoldDB" id="A0A699QI74"/>
<gene>
    <name evidence="2" type="ORF">Tci_837290</name>
</gene>
<feature type="compositionally biased region" description="Acidic residues" evidence="1">
    <location>
        <begin position="166"/>
        <end position="176"/>
    </location>
</feature>
<dbReference type="EMBL" id="BKCJ011006058">
    <property type="protein sequence ID" value="GFC65320.1"/>
    <property type="molecule type" value="Genomic_DNA"/>
</dbReference>
<feature type="compositionally biased region" description="Polar residues" evidence="1">
    <location>
        <begin position="106"/>
        <end position="116"/>
    </location>
</feature>
<organism evidence="2">
    <name type="scientific">Tanacetum cinerariifolium</name>
    <name type="common">Dalmatian daisy</name>
    <name type="synonym">Chrysanthemum cinerariifolium</name>
    <dbReference type="NCBI Taxonomy" id="118510"/>
    <lineage>
        <taxon>Eukaryota</taxon>
        <taxon>Viridiplantae</taxon>
        <taxon>Streptophyta</taxon>
        <taxon>Embryophyta</taxon>
        <taxon>Tracheophyta</taxon>
        <taxon>Spermatophyta</taxon>
        <taxon>Magnoliopsida</taxon>
        <taxon>eudicotyledons</taxon>
        <taxon>Gunneridae</taxon>
        <taxon>Pentapetalae</taxon>
        <taxon>asterids</taxon>
        <taxon>campanulids</taxon>
        <taxon>Asterales</taxon>
        <taxon>Asteraceae</taxon>
        <taxon>Asteroideae</taxon>
        <taxon>Anthemideae</taxon>
        <taxon>Anthemidinae</taxon>
        <taxon>Tanacetum</taxon>
    </lineage>
</organism>
<feature type="compositionally biased region" description="Basic and acidic residues" evidence="1">
    <location>
        <begin position="55"/>
        <end position="68"/>
    </location>
</feature>
<feature type="region of interest" description="Disordered" evidence="1">
    <location>
        <begin position="30"/>
        <end position="68"/>
    </location>
</feature>
<protein>
    <submittedName>
        <fullName evidence="2">Uncharacterized protein</fullName>
    </submittedName>
</protein>
<name>A0A699QI74_TANCI</name>
<evidence type="ECO:0000313" key="2">
    <source>
        <dbReference type="EMBL" id="GFC65320.1"/>
    </source>
</evidence>
<feature type="compositionally biased region" description="Basic residues" evidence="1">
    <location>
        <begin position="32"/>
        <end position="44"/>
    </location>
</feature>
<proteinExistence type="predicted"/>
<comment type="caution">
    <text evidence="2">The sequence shown here is derived from an EMBL/GenBank/DDBJ whole genome shotgun (WGS) entry which is preliminary data.</text>
</comment>
<feature type="non-terminal residue" evidence="2">
    <location>
        <position position="1"/>
    </location>
</feature>
<reference evidence="2" key="1">
    <citation type="journal article" date="2019" name="Sci. Rep.">
        <title>Draft genome of Tanacetum cinerariifolium, the natural source of mosquito coil.</title>
        <authorList>
            <person name="Yamashiro T."/>
            <person name="Shiraishi A."/>
            <person name="Satake H."/>
            <person name="Nakayama K."/>
        </authorList>
    </citation>
    <scope>NUCLEOTIDE SEQUENCE</scope>
</reference>
<feature type="compositionally biased region" description="Basic and acidic residues" evidence="1">
    <location>
        <begin position="140"/>
        <end position="150"/>
    </location>
</feature>